<keyword evidence="2" id="KW-1185">Reference proteome</keyword>
<name>A0ACD0NMA2_9BASI</name>
<evidence type="ECO:0000313" key="1">
    <source>
        <dbReference type="EMBL" id="PWN46927.1"/>
    </source>
</evidence>
<gene>
    <name evidence="1" type="ORF">IE53DRAFT_390933</name>
</gene>
<reference evidence="1 2" key="1">
    <citation type="journal article" date="2018" name="Mol. Biol. Evol.">
        <title>Broad Genomic Sampling Reveals a Smut Pathogenic Ancestry of the Fungal Clade Ustilaginomycotina.</title>
        <authorList>
            <person name="Kijpornyongpan T."/>
            <person name="Mondo S.J."/>
            <person name="Barry K."/>
            <person name="Sandor L."/>
            <person name="Lee J."/>
            <person name="Lipzen A."/>
            <person name="Pangilinan J."/>
            <person name="LaButti K."/>
            <person name="Hainaut M."/>
            <person name="Henrissat B."/>
            <person name="Grigoriev I.V."/>
            <person name="Spatafora J.W."/>
            <person name="Aime M.C."/>
        </authorList>
    </citation>
    <scope>NUCLEOTIDE SEQUENCE [LARGE SCALE GENOMIC DNA]</scope>
    <source>
        <strain evidence="1 2">SA 807</strain>
    </source>
</reference>
<dbReference type="EMBL" id="KZ820628">
    <property type="protein sequence ID" value="PWN46927.1"/>
    <property type="molecule type" value="Genomic_DNA"/>
</dbReference>
<proteinExistence type="predicted"/>
<sequence>MKVLKPRSALLSDFEVLSTLREMESEQKVKIQNAKLVYEEKLRNGQATPGTEDDEIWAQVPENLRTVQYEAIKFLSNPSRPSSHQTPQGIVSFQEELRSRGYSATESETRKGSTALSKAERLQIVNHAPNSIVELHTLVEELSERFYHDQVEEILSIVRKHLPCDSADPDLQAADLPTTDPDPNGGDLAGGVDQHYGEDDHHQYHDEGYDHEAEEEEQDYDALINEASAQPEDDEEGMDEEQ</sequence>
<organism evidence="1 2">
    <name type="scientific">Violaceomyces palustris</name>
    <dbReference type="NCBI Taxonomy" id="1673888"/>
    <lineage>
        <taxon>Eukaryota</taxon>
        <taxon>Fungi</taxon>
        <taxon>Dikarya</taxon>
        <taxon>Basidiomycota</taxon>
        <taxon>Ustilaginomycotina</taxon>
        <taxon>Ustilaginomycetes</taxon>
        <taxon>Violaceomycetales</taxon>
        <taxon>Violaceomycetaceae</taxon>
        <taxon>Violaceomyces</taxon>
    </lineage>
</organism>
<evidence type="ECO:0000313" key="2">
    <source>
        <dbReference type="Proteomes" id="UP000245626"/>
    </source>
</evidence>
<dbReference type="Proteomes" id="UP000245626">
    <property type="component" value="Unassembled WGS sequence"/>
</dbReference>
<protein>
    <submittedName>
        <fullName evidence="1">Uncharacterized protein</fullName>
    </submittedName>
</protein>
<accession>A0ACD0NMA2</accession>